<feature type="signal peptide" evidence="1">
    <location>
        <begin position="1"/>
        <end position="27"/>
    </location>
</feature>
<protein>
    <recommendedName>
        <fullName evidence="4">Lipoprotein</fullName>
    </recommendedName>
</protein>
<accession>A0A8J3XUB9</accession>
<gene>
    <name evidence="2" type="ORF">Pth03_36410</name>
</gene>
<comment type="caution">
    <text evidence="2">The sequence shown here is derived from an EMBL/GenBank/DDBJ whole genome shotgun (WGS) entry which is preliminary data.</text>
</comment>
<evidence type="ECO:0000313" key="3">
    <source>
        <dbReference type="Proteomes" id="UP000605992"/>
    </source>
</evidence>
<organism evidence="2 3">
    <name type="scientific">Planotetraspora thailandica</name>
    <dbReference type="NCBI Taxonomy" id="487172"/>
    <lineage>
        <taxon>Bacteria</taxon>
        <taxon>Bacillati</taxon>
        <taxon>Actinomycetota</taxon>
        <taxon>Actinomycetes</taxon>
        <taxon>Streptosporangiales</taxon>
        <taxon>Streptosporangiaceae</taxon>
        <taxon>Planotetraspora</taxon>
    </lineage>
</organism>
<evidence type="ECO:0000313" key="2">
    <source>
        <dbReference type="EMBL" id="GII55252.1"/>
    </source>
</evidence>
<proteinExistence type="predicted"/>
<dbReference type="PROSITE" id="PS51257">
    <property type="entry name" value="PROKAR_LIPOPROTEIN"/>
    <property type="match status" value="1"/>
</dbReference>
<reference evidence="2" key="1">
    <citation type="submission" date="2021-01" db="EMBL/GenBank/DDBJ databases">
        <title>Whole genome shotgun sequence of Planotetraspora thailandica NBRC 104271.</title>
        <authorList>
            <person name="Komaki H."/>
            <person name="Tamura T."/>
        </authorList>
    </citation>
    <scope>NUCLEOTIDE SEQUENCE</scope>
    <source>
        <strain evidence="2">NBRC 104271</strain>
    </source>
</reference>
<sequence length="165" mass="17991">MFRTQGTLAALTIFFLVGCTSSRSVMAPTMTQSQALARIEELLTDTNSALTPRPRLELSDMFSAPTRCLDPGPGESSDQVVISRAYWLRDIPSNQHMDVARQVMARWERQGHVIVGTGGMEIGRPNIAGESRPDGFILALVWAEGDDLYLAATSPCVLPDTTPEP</sequence>
<dbReference type="EMBL" id="BOOR01000025">
    <property type="protein sequence ID" value="GII55252.1"/>
    <property type="molecule type" value="Genomic_DNA"/>
</dbReference>
<feature type="chain" id="PRO_5039541612" description="Lipoprotein" evidence="1">
    <location>
        <begin position="28"/>
        <end position="165"/>
    </location>
</feature>
<dbReference type="Proteomes" id="UP000605992">
    <property type="component" value="Unassembled WGS sequence"/>
</dbReference>
<evidence type="ECO:0000256" key="1">
    <source>
        <dbReference type="SAM" id="SignalP"/>
    </source>
</evidence>
<keyword evidence="3" id="KW-1185">Reference proteome</keyword>
<dbReference type="AlphaFoldDB" id="A0A8J3XUB9"/>
<evidence type="ECO:0008006" key="4">
    <source>
        <dbReference type="Google" id="ProtNLM"/>
    </source>
</evidence>
<name>A0A8J3XUB9_9ACTN</name>
<keyword evidence="1" id="KW-0732">Signal</keyword>